<dbReference type="HOGENOM" id="CLU_2773794_0_0_5"/>
<proteinExistence type="predicted"/>
<dbReference type="EMBL" id="CP006644">
    <property type="protein sequence ID" value="AHE57075.1"/>
    <property type="molecule type" value="Genomic_DNA"/>
</dbReference>
<accession>W0AN05</accession>
<protein>
    <submittedName>
        <fullName evidence="1">Uncharacterized protein</fullName>
    </submittedName>
</protein>
<evidence type="ECO:0000313" key="2">
    <source>
        <dbReference type="Proteomes" id="UP000018851"/>
    </source>
</evidence>
<dbReference type="AlphaFoldDB" id="W0AN05"/>
<reference evidence="1 2" key="1">
    <citation type="submission" date="2013-07" db="EMBL/GenBank/DDBJ databases">
        <title>Completed genome of Sphingomonas sanxanigenens NX02.</title>
        <authorList>
            <person name="Ma T."/>
            <person name="Huang H."/>
            <person name="Wu M."/>
            <person name="Li X."/>
            <person name="Li G."/>
        </authorList>
    </citation>
    <scope>NUCLEOTIDE SEQUENCE [LARGE SCALE GENOMIC DNA]</scope>
    <source>
        <strain evidence="1 2">NX02</strain>
    </source>
</reference>
<sequence>MGVPVDFHHQPRRLADEIAEIWAQALLTAEFRAVKCTAAQGRPQALLRRGRIAAELAGAVDGAVSDVEA</sequence>
<gene>
    <name evidence="1" type="ORF">NX02_27445</name>
</gene>
<dbReference type="KEGG" id="ssan:NX02_27445"/>
<evidence type="ECO:0000313" key="1">
    <source>
        <dbReference type="EMBL" id="AHE57075.1"/>
    </source>
</evidence>
<keyword evidence="2" id="KW-1185">Reference proteome</keyword>
<name>W0AN05_9SPHN</name>
<dbReference type="Proteomes" id="UP000018851">
    <property type="component" value="Chromosome"/>
</dbReference>
<organism evidence="1 2">
    <name type="scientific">Sphingomonas sanxanigenens DSM 19645 = NX02</name>
    <dbReference type="NCBI Taxonomy" id="1123269"/>
    <lineage>
        <taxon>Bacteria</taxon>
        <taxon>Pseudomonadati</taxon>
        <taxon>Pseudomonadota</taxon>
        <taxon>Alphaproteobacteria</taxon>
        <taxon>Sphingomonadales</taxon>
        <taxon>Sphingomonadaceae</taxon>
        <taxon>Sphingomonas</taxon>
    </lineage>
</organism>